<dbReference type="PROSITE" id="PS51257">
    <property type="entry name" value="PROKAR_LIPOPROTEIN"/>
    <property type="match status" value="1"/>
</dbReference>
<keyword evidence="4 8" id="KW-1133">Transmembrane helix</keyword>
<dbReference type="GO" id="GO:0030672">
    <property type="term" value="C:synaptic vesicle membrane"/>
    <property type="evidence" value="ECO:0007669"/>
    <property type="project" value="TreeGrafter"/>
</dbReference>
<evidence type="ECO:0000256" key="5">
    <source>
        <dbReference type="ARBA" id="ARBA00023136"/>
    </source>
</evidence>
<feature type="transmembrane region" description="Helical" evidence="8">
    <location>
        <begin position="91"/>
        <end position="115"/>
    </location>
</feature>
<keyword evidence="5 6" id="KW-0472">Membrane</keyword>
<evidence type="ECO:0000256" key="1">
    <source>
        <dbReference type="ARBA" id="ARBA00004141"/>
    </source>
</evidence>
<feature type="domain" description="MARVEL" evidence="9">
    <location>
        <begin position="13"/>
        <end position="161"/>
    </location>
</feature>
<dbReference type="AlphaFoldDB" id="A0A0X3PLJ1"/>
<evidence type="ECO:0000256" key="3">
    <source>
        <dbReference type="ARBA" id="ARBA00022692"/>
    </source>
</evidence>
<name>A0A0X3PLJ1_SCHSO</name>
<reference evidence="10" key="1">
    <citation type="submission" date="2016-01" db="EMBL/GenBank/DDBJ databases">
        <title>Reference transcriptome for the parasite Schistocephalus solidus: insights into the molecular evolution of parasitism.</title>
        <authorList>
            <person name="Hebert F.O."/>
            <person name="Grambauer S."/>
            <person name="Barber I."/>
            <person name="Landry C.R."/>
            <person name="Aubin-Horth N."/>
        </authorList>
    </citation>
    <scope>NUCLEOTIDE SEQUENCE</scope>
</reference>
<feature type="region of interest" description="Disordered" evidence="7">
    <location>
        <begin position="197"/>
        <end position="218"/>
    </location>
</feature>
<evidence type="ECO:0000256" key="4">
    <source>
        <dbReference type="ARBA" id="ARBA00022989"/>
    </source>
</evidence>
<evidence type="ECO:0000256" key="7">
    <source>
        <dbReference type="SAM" id="MobiDB-lite"/>
    </source>
</evidence>
<evidence type="ECO:0000256" key="2">
    <source>
        <dbReference type="ARBA" id="ARBA00010252"/>
    </source>
</evidence>
<comment type="similarity">
    <text evidence="2">Belongs to the synaptogyrin family.</text>
</comment>
<evidence type="ECO:0000259" key="9">
    <source>
        <dbReference type="PROSITE" id="PS51225"/>
    </source>
</evidence>
<feature type="transmembrane region" description="Helical" evidence="8">
    <location>
        <begin position="20"/>
        <end position="37"/>
    </location>
</feature>
<proteinExistence type="inferred from homology"/>
<evidence type="ECO:0000313" key="10">
    <source>
        <dbReference type="EMBL" id="JAP52743.1"/>
    </source>
</evidence>
<dbReference type="EMBL" id="GEEE01010482">
    <property type="protein sequence ID" value="JAP52743.1"/>
    <property type="molecule type" value="Transcribed_RNA"/>
</dbReference>
<dbReference type="Pfam" id="PF01284">
    <property type="entry name" value="MARVEL"/>
    <property type="match status" value="1"/>
</dbReference>
<feature type="transmembrane region" description="Helical" evidence="8">
    <location>
        <begin position="135"/>
        <end position="157"/>
    </location>
</feature>
<dbReference type="InterPro" id="IPR008253">
    <property type="entry name" value="Marvel"/>
</dbReference>
<dbReference type="EMBL" id="GEEE01009034">
    <property type="protein sequence ID" value="JAP54191.1"/>
    <property type="molecule type" value="Transcribed_RNA"/>
</dbReference>
<dbReference type="PANTHER" id="PTHR10838">
    <property type="entry name" value="SYNAPTOGYRIN"/>
    <property type="match status" value="1"/>
</dbReference>
<evidence type="ECO:0000256" key="8">
    <source>
        <dbReference type="SAM" id="Phobius"/>
    </source>
</evidence>
<feature type="transmembrane region" description="Helical" evidence="8">
    <location>
        <begin position="57"/>
        <end position="79"/>
    </location>
</feature>
<comment type="subcellular location">
    <subcellularLocation>
        <location evidence="1">Membrane</location>
        <topology evidence="1">Multi-pass membrane protein</topology>
    </subcellularLocation>
</comment>
<sequence>MEVKGYRIEPRELIKSPIFALRIICLIFCVIILACLNRDGYYLGQCVFYGGGSACSFGLGMGSIGLILSLAFMLVDAIFNGIGPQTNRKIIASVDTGIAAFVTLTFFVGFCYLTNHWQRADPTPDALATLNLNNIRAAIAFMFFSIFSWGGLTYAAYMRYRATVQYGVYADDVIRPGGGGGGAGSGGVMGGDHGGYHDPTSYPDTFEAPPYDSSGKYFDESQFVSGRNANDTDILAS</sequence>
<protein>
    <submittedName>
        <fullName evidence="10">Synaptogyrin-2</fullName>
    </submittedName>
</protein>
<evidence type="ECO:0000256" key="6">
    <source>
        <dbReference type="PROSITE-ProRule" id="PRU00581"/>
    </source>
</evidence>
<keyword evidence="3 6" id="KW-0812">Transmembrane</keyword>
<dbReference type="PANTHER" id="PTHR10838:SF20">
    <property type="entry name" value="SYNAPTOGYRIN"/>
    <property type="match status" value="1"/>
</dbReference>
<gene>
    <name evidence="10" type="primary">SNG2</name>
    <name evidence="10" type="ORF">TR152458</name>
</gene>
<organism evidence="10">
    <name type="scientific">Schistocephalus solidus</name>
    <name type="common">Tapeworm</name>
    <dbReference type="NCBI Taxonomy" id="70667"/>
    <lineage>
        <taxon>Eukaryota</taxon>
        <taxon>Metazoa</taxon>
        <taxon>Spiralia</taxon>
        <taxon>Lophotrochozoa</taxon>
        <taxon>Platyhelminthes</taxon>
        <taxon>Cestoda</taxon>
        <taxon>Eucestoda</taxon>
        <taxon>Diphyllobothriidea</taxon>
        <taxon>Diphyllobothriidae</taxon>
        <taxon>Schistocephalus</taxon>
    </lineage>
</organism>
<accession>A0A0X3PLJ1</accession>
<dbReference type="PROSITE" id="PS51225">
    <property type="entry name" value="MARVEL"/>
    <property type="match status" value="1"/>
</dbReference>
<dbReference type="InterPro" id="IPR016579">
    <property type="entry name" value="Synaptogyrin"/>
</dbReference>
<dbReference type="GO" id="GO:0031594">
    <property type="term" value="C:neuromuscular junction"/>
    <property type="evidence" value="ECO:0007669"/>
    <property type="project" value="TreeGrafter"/>
</dbReference>